<dbReference type="Gene3D" id="1.20.1250.20">
    <property type="entry name" value="MFS general substrate transporter like domains"/>
    <property type="match status" value="2"/>
</dbReference>
<dbReference type="OrthoDB" id="9764596at2"/>
<feature type="transmembrane region" description="Helical" evidence="2">
    <location>
        <begin position="279"/>
        <end position="299"/>
    </location>
</feature>
<feature type="transmembrane region" description="Helical" evidence="2">
    <location>
        <begin position="319"/>
        <end position="342"/>
    </location>
</feature>
<keyword evidence="2" id="KW-0472">Membrane</keyword>
<feature type="transmembrane region" description="Helical" evidence="2">
    <location>
        <begin position="387"/>
        <end position="406"/>
    </location>
</feature>
<dbReference type="SUPFAM" id="SSF103473">
    <property type="entry name" value="MFS general substrate transporter"/>
    <property type="match status" value="1"/>
</dbReference>
<keyword evidence="2" id="KW-1133">Transmembrane helix</keyword>
<dbReference type="GO" id="GO:0008643">
    <property type="term" value="P:carbohydrate transport"/>
    <property type="evidence" value="ECO:0007669"/>
    <property type="project" value="InterPro"/>
</dbReference>
<reference evidence="3 4" key="1">
    <citation type="journal article" date="2018" name="Genome Announc.">
        <title>Draft Genome Sequence of "Candidatus Phycosocius bacilliformis," an Alphaproteobacterial Ectosymbiont of the Hydrocarbon-Producing Green Alga Botryococcus braunii.</title>
        <authorList>
            <person name="Tanabe Y."/>
            <person name="Yamaguchi H."/>
            <person name="Watanabe M.M."/>
        </authorList>
    </citation>
    <scope>NUCLEOTIDE SEQUENCE [LARGE SCALE GENOMIC DNA]</scope>
    <source>
        <strain evidence="3 4">BOTRYCO-2</strain>
    </source>
</reference>
<proteinExistence type="inferred from homology"/>
<evidence type="ECO:0000313" key="3">
    <source>
        <dbReference type="EMBL" id="GBF58979.1"/>
    </source>
</evidence>
<dbReference type="Pfam" id="PF13347">
    <property type="entry name" value="MFS_2"/>
    <property type="match status" value="1"/>
</dbReference>
<evidence type="ECO:0000256" key="1">
    <source>
        <dbReference type="ARBA" id="ARBA00009617"/>
    </source>
</evidence>
<dbReference type="AlphaFoldDB" id="A0A2P2ED37"/>
<feature type="transmembrane region" description="Helical" evidence="2">
    <location>
        <begin position="12"/>
        <end position="40"/>
    </location>
</feature>
<name>A0A2P2ED37_9PROT</name>
<dbReference type="InterPro" id="IPR039672">
    <property type="entry name" value="MFS_2"/>
</dbReference>
<organism evidence="3 4">
    <name type="scientific">Candidatus Phycosocius bacilliformis</name>
    <dbReference type="NCBI Taxonomy" id="1445552"/>
    <lineage>
        <taxon>Bacteria</taxon>
        <taxon>Pseudomonadati</taxon>
        <taxon>Pseudomonadota</taxon>
        <taxon>Alphaproteobacteria</taxon>
        <taxon>Caulobacterales</taxon>
        <taxon>Caulobacterales incertae sedis</taxon>
        <taxon>Candidatus Phycosocius</taxon>
    </lineage>
</organism>
<feature type="transmembrane region" description="Helical" evidence="2">
    <location>
        <begin position="253"/>
        <end position="273"/>
    </location>
</feature>
<accession>A0A2P2ED37</accession>
<keyword evidence="4" id="KW-1185">Reference proteome</keyword>
<sequence>MSKSNSDQKLPALRLIAFSAIAVPLAAALQPLLVFIPAFYAKDLGLSLASIGLLMLLGRLWDAVNDPIIAILSDATRSRFGRRKPWIAAGILLFGLATIPLFFPPSGTSLWVLGLALFVFYLGWTMIQIPFSAWSGELSAQYHQRTRIATYQQVISVAAMLVLLVAPTWVDQIDPGNDRLKIAVMGTMVLVTLIPCSLLTLWSVKEPPLPRPSANFEAASLGGRVQGLGRELVQGMGLIFKDPLMLRVLASDFAVVLAQSIRSSLIVFFVISYMGLPQWASAIFLFQFVFGVFAGPIWLQIGYRFGKHRTAILGELVQVAINLGLLLVAPGNLALLLALTFAQGLAQGSGNLMLRAIVADVADKNRLASGVDRTALHFSVFSLSSKLAGAVAVGIALPLVGIFGFSPKGENSPEALQALHIIFALGPALAHLVSAWMLKGFNLDEEAHTTIRQKLAERDALSTAAE</sequence>
<dbReference type="EMBL" id="BFBR01000009">
    <property type="protein sequence ID" value="GBF58979.1"/>
    <property type="molecule type" value="Genomic_DNA"/>
</dbReference>
<keyword evidence="2" id="KW-0812">Transmembrane</keyword>
<feature type="transmembrane region" description="Helical" evidence="2">
    <location>
        <begin position="109"/>
        <end position="127"/>
    </location>
</feature>
<dbReference type="GO" id="GO:0005886">
    <property type="term" value="C:plasma membrane"/>
    <property type="evidence" value="ECO:0007669"/>
    <property type="project" value="TreeGrafter"/>
</dbReference>
<evidence type="ECO:0000256" key="2">
    <source>
        <dbReference type="SAM" id="Phobius"/>
    </source>
</evidence>
<feature type="transmembrane region" description="Helical" evidence="2">
    <location>
        <begin position="85"/>
        <end position="103"/>
    </location>
</feature>
<dbReference type="GO" id="GO:0015293">
    <property type="term" value="F:symporter activity"/>
    <property type="evidence" value="ECO:0007669"/>
    <property type="project" value="InterPro"/>
</dbReference>
<dbReference type="RefSeq" id="WP_108985839.1">
    <property type="nucleotide sequence ID" value="NZ_BFBR01000009.1"/>
</dbReference>
<comment type="similarity">
    <text evidence="1">Belongs to the sodium:galactoside symporter (TC 2.A.2) family.</text>
</comment>
<dbReference type="Proteomes" id="UP000245086">
    <property type="component" value="Unassembled WGS sequence"/>
</dbReference>
<gene>
    <name evidence="3" type="primary">yjmB</name>
    <name evidence="3" type="ORF">PbB2_02670</name>
</gene>
<feature type="transmembrane region" description="Helical" evidence="2">
    <location>
        <begin position="46"/>
        <end position="64"/>
    </location>
</feature>
<feature type="transmembrane region" description="Helical" evidence="2">
    <location>
        <begin position="148"/>
        <end position="170"/>
    </location>
</feature>
<dbReference type="PANTHER" id="PTHR11328:SF24">
    <property type="entry name" value="MAJOR FACILITATOR SUPERFAMILY (MFS) PROFILE DOMAIN-CONTAINING PROTEIN"/>
    <property type="match status" value="1"/>
</dbReference>
<comment type="caution">
    <text evidence="3">The sequence shown here is derived from an EMBL/GenBank/DDBJ whole genome shotgun (WGS) entry which is preliminary data.</text>
</comment>
<dbReference type="InterPro" id="IPR036259">
    <property type="entry name" value="MFS_trans_sf"/>
</dbReference>
<feature type="transmembrane region" description="Helical" evidence="2">
    <location>
        <begin position="418"/>
        <end position="438"/>
    </location>
</feature>
<dbReference type="PANTHER" id="PTHR11328">
    <property type="entry name" value="MAJOR FACILITATOR SUPERFAMILY DOMAIN-CONTAINING PROTEIN"/>
    <property type="match status" value="1"/>
</dbReference>
<protein>
    <submittedName>
        <fullName evidence="3">Putative symporter YjmB</fullName>
    </submittedName>
</protein>
<evidence type="ECO:0000313" key="4">
    <source>
        <dbReference type="Proteomes" id="UP000245086"/>
    </source>
</evidence>
<feature type="transmembrane region" description="Helical" evidence="2">
    <location>
        <begin position="182"/>
        <end position="204"/>
    </location>
</feature>